<evidence type="ECO:0000256" key="1">
    <source>
        <dbReference type="SAM" id="Phobius"/>
    </source>
</evidence>
<keyword evidence="1" id="KW-1133">Transmembrane helix</keyword>
<evidence type="ECO:0000313" key="3">
    <source>
        <dbReference type="Proteomes" id="UP000003779"/>
    </source>
</evidence>
<dbReference type="KEGG" id="nal:B005_5526"/>
<evidence type="ECO:0000313" key="2">
    <source>
        <dbReference type="EMBL" id="AFR09346.1"/>
    </source>
</evidence>
<feature type="transmembrane region" description="Helical" evidence="1">
    <location>
        <begin position="108"/>
        <end position="131"/>
    </location>
</feature>
<name>J7L9I7_NOCAA</name>
<dbReference type="AlphaFoldDB" id="J7L9I7"/>
<protein>
    <submittedName>
        <fullName evidence="2">Putative membrane protein</fullName>
    </submittedName>
</protein>
<proteinExistence type="predicted"/>
<dbReference type="STRING" id="1205910.B005_5526"/>
<dbReference type="Proteomes" id="UP000003779">
    <property type="component" value="Chromosome"/>
</dbReference>
<gene>
    <name evidence="2" type="ordered locus">B005_5526</name>
</gene>
<dbReference type="EMBL" id="CP003788">
    <property type="protein sequence ID" value="AFR09346.1"/>
    <property type="molecule type" value="Genomic_DNA"/>
</dbReference>
<feature type="transmembrane region" description="Helical" evidence="1">
    <location>
        <begin position="81"/>
        <end position="102"/>
    </location>
</feature>
<accession>J7L9I7</accession>
<dbReference type="OrthoDB" id="4332123at2"/>
<dbReference type="PATRIC" id="fig|1205910.3.peg.5238"/>
<keyword evidence="1" id="KW-0812">Transmembrane</keyword>
<dbReference type="HOGENOM" id="CLU_1843023_0_0_11"/>
<reference evidence="3" key="2">
    <citation type="submission" date="2012-08" db="EMBL/GenBank/DDBJ databases">
        <title>Whole-genome sequence of Nocardiopsis alba strain ATCC BAA-2165 associated with honeybees.</title>
        <authorList>
            <person name="Qiao J."/>
            <person name="Chen L."/>
            <person name="Li Y."/>
            <person name="Wang J."/>
            <person name="Zhang W."/>
            <person name="Chen S."/>
        </authorList>
    </citation>
    <scope>NUCLEOTIDE SEQUENCE [LARGE SCALE GENOMIC DNA]</scope>
    <source>
        <strain evidence="3">ATCC BAA-2165 / BE74</strain>
    </source>
</reference>
<sequence>MPPTRGDMNVFSLITALMAPALFAVFGVLALDHKYGLGSYGSGAHVWSAILAFWQMAACWIGLSSGWVGRRFPEVERYARAFVIGLWVLSVPLLLFGAWFFLTAGAPLLRLIPLGVAAHLCLALSVVSFFLPASKRVEP</sequence>
<organism evidence="2 3">
    <name type="scientific">Nocardiopsis alba (strain ATCC BAA-2165 / BE74)</name>
    <dbReference type="NCBI Taxonomy" id="1205910"/>
    <lineage>
        <taxon>Bacteria</taxon>
        <taxon>Bacillati</taxon>
        <taxon>Actinomycetota</taxon>
        <taxon>Actinomycetes</taxon>
        <taxon>Streptosporangiales</taxon>
        <taxon>Nocardiopsidaceae</taxon>
        <taxon>Nocardiopsis</taxon>
    </lineage>
</organism>
<reference evidence="2 3" key="1">
    <citation type="journal article" date="2012" name="J. Bacteriol.">
        <title>Whole-Genome Sequence of Nocardiopsis alba Strain ATCC BAA-2165, Associated with Honeybees.</title>
        <authorList>
            <person name="Qiao J."/>
            <person name="Chen L."/>
            <person name="Li Y."/>
            <person name="Wang J."/>
            <person name="Zhang W."/>
            <person name="Chen S."/>
        </authorList>
    </citation>
    <scope>NUCLEOTIDE SEQUENCE [LARGE SCALE GENOMIC DNA]</scope>
    <source>
        <strain evidence="3">ATCC BAA-2165 / BE74</strain>
    </source>
</reference>
<feature type="transmembrane region" description="Helical" evidence="1">
    <location>
        <begin position="46"/>
        <end position="69"/>
    </location>
</feature>
<keyword evidence="1" id="KW-0472">Membrane</keyword>